<keyword evidence="3 4" id="KW-0460">Magnesium</keyword>
<dbReference type="GeneID" id="5427440"/>
<dbReference type="GO" id="GO:0046872">
    <property type="term" value="F:metal ion binding"/>
    <property type="evidence" value="ECO:0007669"/>
    <property type="project" value="UniProtKB-KW"/>
</dbReference>
<dbReference type="SMR" id="A0A384JFU7"/>
<name>A0A384JFU7_BOTFB</name>
<dbReference type="EC" id="4.2.3.-" evidence="4"/>
<dbReference type="Gene3D" id="1.10.600.10">
    <property type="entry name" value="Farnesyl Diphosphate Synthase"/>
    <property type="match status" value="1"/>
</dbReference>
<gene>
    <name evidence="6" type="primary">Bcstc4</name>
    <name evidence="6" type="ORF">BCIN_04g03550</name>
</gene>
<comment type="similarity">
    <text evidence="2 4">Belongs to the terpene synthase family.</text>
</comment>
<evidence type="ECO:0000313" key="7">
    <source>
        <dbReference type="Proteomes" id="UP000001798"/>
    </source>
</evidence>
<dbReference type="PANTHER" id="PTHR35201">
    <property type="entry name" value="TERPENE SYNTHASE"/>
    <property type="match status" value="1"/>
</dbReference>
<dbReference type="GO" id="GO:0010333">
    <property type="term" value="F:terpene synthase activity"/>
    <property type="evidence" value="ECO:0007669"/>
    <property type="project" value="InterPro"/>
</dbReference>
<evidence type="ECO:0000256" key="4">
    <source>
        <dbReference type="RuleBase" id="RU366034"/>
    </source>
</evidence>
<reference evidence="6 7" key="2">
    <citation type="journal article" date="2012" name="Eukaryot. Cell">
        <title>Genome update of Botrytis cinerea strains B05.10 and T4.</title>
        <authorList>
            <person name="Staats M."/>
            <person name="van Kan J.A."/>
        </authorList>
    </citation>
    <scope>NUCLEOTIDE SEQUENCE [LARGE SCALE GENOMIC DNA]</scope>
    <source>
        <strain evidence="6 7">B05.10</strain>
    </source>
</reference>
<sequence length="441" mass="49824">MAQIMTSAESLPEFSISFNWEFQKNDGIHQDSRSPPPVSLSSTTKSQIDLKRVTEPKDLPYISPIEYVHDPVPEVPCHLTKLPPLPFPQYASTDCQYTSVNSVRVNPRAAGLPYRSRFELIRASKHWKANVDETKKMLELIIADHSSTSVGMRDGLTLAGLAKKELRPGLEHRVVLATSYMYPNANERRARIIAATMMLLFIYDDKMEETPEGLSFTNSREQFLDYFKKENDVMASDSTTSDFQRHLKSTMSAIADEDEISGNGGKEMIEAMIGGFRCVHPNGEFQSLEEYLSFRRLNVGAQYVIAAAKFTIKSSVDVDDPRFARYLRLIGDHLGIINDMASYEKECRARKEGRHQNMVNIVAVFQHLRSLPSSAEAKVAAYTYQLQVESWIIEEVEMLAARGDLTDEEWWFIEAVFMTATGNAFFCMTSSRYGGDAAKLT</sequence>
<keyword evidence="4" id="KW-0479">Metal-binding</keyword>
<comment type="cofactor">
    <cofactor evidence="1 4">
        <name>Mg(2+)</name>
        <dbReference type="ChEBI" id="CHEBI:18420"/>
    </cofactor>
</comment>
<dbReference type="RefSeq" id="XP_001546971.2">
    <property type="nucleotide sequence ID" value="XM_001546921.2"/>
</dbReference>
<evidence type="ECO:0000256" key="1">
    <source>
        <dbReference type="ARBA" id="ARBA00001946"/>
    </source>
</evidence>
<dbReference type="KEGG" id="bfu:BCIN_04g03550"/>
<organism evidence="6 7">
    <name type="scientific">Botryotinia fuckeliana (strain B05.10)</name>
    <name type="common">Noble rot fungus</name>
    <name type="synonym">Botrytis cinerea</name>
    <dbReference type="NCBI Taxonomy" id="332648"/>
    <lineage>
        <taxon>Eukaryota</taxon>
        <taxon>Fungi</taxon>
        <taxon>Dikarya</taxon>
        <taxon>Ascomycota</taxon>
        <taxon>Pezizomycotina</taxon>
        <taxon>Leotiomycetes</taxon>
        <taxon>Helotiales</taxon>
        <taxon>Sclerotiniaceae</taxon>
        <taxon>Botrytis</taxon>
    </lineage>
</organism>
<evidence type="ECO:0000256" key="5">
    <source>
        <dbReference type="SAM" id="MobiDB-lite"/>
    </source>
</evidence>
<keyword evidence="4" id="KW-0456">Lyase</keyword>
<dbReference type="AlphaFoldDB" id="A0A384JFU7"/>
<evidence type="ECO:0000256" key="3">
    <source>
        <dbReference type="ARBA" id="ARBA00022842"/>
    </source>
</evidence>
<dbReference type="EMBL" id="CP009808">
    <property type="protein sequence ID" value="ATZ49174.1"/>
    <property type="molecule type" value="Genomic_DNA"/>
</dbReference>
<protein>
    <recommendedName>
        <fullName evidence="4">Terpene synthase</fullName>
        <ecNumber evidence="4">4.2.3.-</ecNumber>
    </recommendedName>
</protein>
<dbReference type="InterPro" id="IPR008949">
    <property type="entry name" value="Isoprenoid_synthase_dom_sf"/>
</dbReference>
<evidence type="ECO:0000256" key="2">
    <source>
        <dbReference type="ARBA" id="ARBA00006333"/>
    </source>
</evidence>
<dbReference type="OrthoDB" id="3004402at2759"/>
<dbReference type="Proteomes" id="UP000001798">
    <property type="component" value="Chromosome 4"/>
</dbReference>
<dbReference type="PANTHER" id="PTHR35201:SF4">
    <property type="entry name" value="BETA-PINACENE SYNTHASE-RELATED"/>
    <property type="match status" value="1"/>
</dbReference>
<dbReference type="InterPro" id="IPR034686">
    <property type="entry name" value="Terpene_cyclase-like_2"/>
</dbReference>
<dbReference type="GO" id="GO:0008299">
    <property type="term" value="P:isoprenoid biosynthetic process"/>
    <property type="evidence" value="ECO:0007669"/>
    <property type="project" value="UniProtKB-ARBA"/>
</dbReference>
<dbReference type="VEuPathDB" id="FungiDB:Bcin04g03550"/>
<proteinExistence type="inferred from homology"/>
<accession>A0A384JFU7</accession>
<keyword evidence="7" id="KW-1185">Reference proteome</keyword>
<reference evidence="6 7" key="3">
    <citation type="journal article" date="2017" name="Mol. Plant Pathol.">
        <title>A gapless genome sequence of the fungus Botrytis cinerea.</title>
        <authorList>
            <person name="Van Kan J.A."/>
            <person name="Stassen J.H."/>
            <person name="Mosbach A."/>
            <person name="Van Der Lee T.A."/>
            <person name="Faino L."/>
            <person name="Farmer A.D."/>
            <person name="Papasotiriou D.G."/>
            <person name="Zhou S."/>
            <person name="Seidl M.F."/>
            <person name="Cottam E."/>
            <person name="Edel D."/>
            <person name="Hahn M."/>
            <person name="Schwartz D.C."/>
            <person name="Dietrich R.A."/>
            <person name="Widdison S."/>
            <person name="Scalliet G."/>
        </authorList>
    </citation>
    <scope>NUCLEOTIDE SEQUENCE [LARGE SCALE GENOMIC DNA]</scope>
    <source>
        <strain evidence="6 7">B05.10</strain>
    </source>
</reference>
<dbReference type="Pfam" id="PF19086">
    <property type="entry name" value="Terpene_syn_C_2"/>
    <property type="match status" value="1"/>
</dbReference>
<dbReference type="SUPFAM" id="SSF48576">
    <property type="entry name" value="Terpenoid synthases"/>
    <property type="match status" value="1"/>
</dbReference>
<reference evidence="6 7" key="1">
    <citation type="journal article" date="2011" name="PLoS Genet.">
        <title>Genomic analysis of the necrotrophic fungal pathogens Sclerotinia sclerotiorum and Botrytis cinerea.</title>
        <authorList>
            <person name="Amselem J."/>
            <person name="Cuomo C.A."/>
            <person name="van Kan J.A."/>
            <person name="Viaud M."/>
            <person name="Benito E.P."/>
            <person name="Couloux A."/>
            <person name="Coutinho P.M."/>
            <person name="de Vries R.P."/>
            <person name="Dyer P.S."/>
            <person name="Fillinger S."/>
            <person name="Fournier E."/>
            <person name="Gout L."/>
            <person name="Hahn M."/>
            <person name="Kohn L."/>
            <person name="Lapalu N."/>
            <person name="Plummer K.M."/>
            <person name="Pradier J.M."/>
            <person name="Quevillon E."/>
            <person name="Sharon A."/>
            <person name="Simon A."/>
            <person name="ten Have A."/>
            <person name="Tudzynski B."/>
            <person name="Tudzynski P."/>
            <person name="Wincker P."/>
            <person name="Andrew M."/>
            <person name="Anthouard V."/>
            <person name="Beever R.E."/>
            <person name="Beffa R."/>
            <person name="Benoit I."/>
            <person name="Bouzid O."/>
            <person name="Brault B."/>
            <person name="Chen Z."/>
            <person name="Choquer M."/>
            <person name="Collemare J."/>
            <person name="Cotton P."/>
            <person name="Danchin E.G."/>
            <person name="Da Silva C."/>
            <person name="Gautier A."/>
            <person name="Giraud C."/>
            <person name="Giraud T."/>
            <person name="Gonzalez C."/>
            <person name="Grossetete S."/>
            <person name="Guldener U."/>
            <person name="Henrissat B."/>
            <person name="Howlett B.J."/>
            <person name="Kodira C."/>
            <person name="Kretschmer M."/>
            <person name="Lappartient A."/>
            <person name="Leroch M."/>
            <person name="Levis C."/>
            <person name="Mauceli E."/>
            <person name="Neuveglise C."/>
            <person name="Oeser B."/>
            <person name="Pearson M."/>
            <person name="Poulain J."/>
            <person name="Poussereau N."/>
            <person name="Quesneville H."/>
            <person name="Rascle C."/>
            <person name="Schumacher J."/>
            <person name="Segurens B."/>
            <person name="Sexton A."/>
            <person name="Silva E."/>
            <person name="Sirven C."/>
            <person name="Soanes D.M."/>
            <person name="Talbot N.J."/>
            <person name="Templeton M."/>
            <person name="Yandava C."/>
            <person name="Yarden O."/>
            <person name="Zeng Q."/>
            <person name="Rollins J.A."/>
            <person name="Lebrun M.H."/>
            <person name="Dickman M."/>
        </authorList>
    </citation>
    <scope>NUCLEOTIDE SEQUENCE [LARGE SCALE GENOMIC DNA]</scope>
    <source>
        <strain evidence="6 7">B05.10</strain>
    </source>
</reference>
<evidence type="ECO:0000313" key="6">
    <source>
        <dbReference type="EMBL" id="ATZ49174.1"/>
    </source>
</evidence>
<feature type="region of interest" description="Disordered" evidence="5">
    <location>
        <begin position="27"/>
        <end position="49"/>
    </location>
</feature>